<dbReference type="OrthoDB" id="9765151at2"/>
<evidence type="ECO:0000259" key="4">
    <source>
        <dbReference type="Pfam" id="PF24850"/>
    </source>
</evidence>
<dbReference type="PIRSF" id="PIRSF012535">
    <property type="entry name" value="UCP012535"/>
    <property type="match status" value="1"/>
</dbReference>
<reference evidence="5" key="1">
    <citation type="submission" date="2016-02" db="EMBL/GenBank/DDBJ databases">
        <title>Genome sequence of Bacillus trypoxylicola KCTC 13244(T).</title>
        <authorList>
            <person name="Jeong H."/>
            <person name="Park S.-H."/>
            <person name="Choi S.-K."/>
        </authorList>
    </citation>
    <scope>NUCLEOTIDE SEQUENCE [LARGE SCALE GENOMIC DNA]</scope>
    <source>
        <strain evidence="5">KCTC 13244</strain>
    </source>
</reference>
<proteinExistence type="inferred from homology"/>
<dbReference type="Pfam" id="PF10079">
    <property type="entry name" value="Rossmann-like_BshC"/>
    <property type="match status" value="1"/>
</dbReference>
<dbReference type="EC" id="6.-.-.-" evidence="2"/>
<gene>
    <name evidence="2" type="primary">bshC</name>
    <name evidence="5" type="ORF">AZF04_02270</name>
</gene>
<comment type="caution">
    <text evidence="5">The sequence shown here is derived from an EMBL/GenBank/DDBJ whole genome shotgun (WGS) entry which is preliminary data.</text>
</comment>
<evidence type="ECO:0000313" key="6">
    <source>
        <dbReference type="Proteomes" id="UP000075806"/>
    </source>
</evidence>
<dbReference type="RefSeq" id="WP_061947378.1">
    <property type="nucleotide sequence ID" value="NZ_LTAO01000001.1"/>
</dbReference>
<feature type="domain" description="Bacillithiol biosynthesis BshC N-terminal Rossmann-like" evidence="3">
    <location>
        <begin position="1"/>
        <end position="377"/>
    </location>
</feature>
<dbReference type="NCBIfam" id="TIGR03998">
    <property type="entry name" value="thiol_BshC"/>
    <property type="match status" value="1"/>
</dbReference>
<keyword evidence="1 2" id="KW-0436">Ligase</keyword>
<protein>
    <recommendedName>
        <fullName evidence="2">Putative cysteine ligase BshC</fullName>
        <ecNumber evidence="2">6.-.-.-</ecNumber>
    </recommendedName>
</protein>
<dbReference type="STRING" id="519424.AZF04_02270"/>
<dbReference type="Pfam" id="PF24850">
    <property type="entry name" value="CC_BshC"/>
    <property type="match status" value="1"/>
</dbReference>
<dbReference type="EMBL" id="LTAO01000001">
    <property type="protein sequence ID" value="KYG35184.1"/>
    <property type="molecule type" value="Genomic_DNA"/>
</dbReference>
<dbReference type="Proteomes" id="UP000075806">
    <property type="component" value="Unassembled WGS sequence"/>
</dbReference>
<name>A0A162FAY3_9BACI</name>
<evidence type="ECO:0000256" key="1">
    <source>
        <dbReference type="ARBA" id="ARBA00022598"/>
    </source>
</evidence>
<dbReference type="AlphaFoldDB" id="A0A162FAY3"/>
<evidence type="ECO:0000256" key="2">
    <source>
        <dbReference type="HAMAP-Rule" id="MF_01867"/>
    </source>
</evidence>
<feature type="domain" description="Bacillithiol biosynthesis BshC C-terminal coiled-coil" evidence="4">
    <location>
        <begin position="380"/>
        <end position="539"/>
    </location>
</feature>
<keyword evidence="6" id="KW-1185">Reference proteome</keyword>
<sequence length="539" mass="63069">MKVINLDLSENKGFLHDYMENSEKLSSFFDYHWKDQNHYQKRLQELENRDFQRQVLCDFLMSYHQQLPYPKKVLEQIEKLRNPKAVAVVGGQQAGLLTGPMYTFYKAVTAIMLARQQEEKLSVPVVPIFWVAGEDHDLDEIRFVYTQKKSKWVKHTYETEANQSSASLATLDQTLLSEWIETTFSRLPETEFTKELNEHIHILARDSKTFTEFFSKIMNWLFQDFGLILLDAHAPEIRKLEIDFFAQLIERAEEVQASHKKGVEAFAEAGYGSPIETEKENAHLFYEYNGERSRLDYADGSFYIRDTTKEFSKQELLEELKRNPESFSNNVVTRPLMQEYLLPVLTFVAGPGELKYWATLKECFHLFSFKVPPVTPRVQMTVVPKMVEKWMNEQSFSYLSFLKGESAQRLEEWLEQQYHPSIEQIVEDTKSSINTAHSSLRELADSIDYNVGKLAEKNLEILNREIDFVKKRMIRHVKKEQSYMISKFEESGHWLAPNNRPQERVIHPLILLNLVGRVELSRLIELTGEVDGAHKLIFL</sequence>
<evidence type="ECO:0000259" key="3">
    <source>
        <dbReference type="Pfam" id="PF10079"/>
    </source>
</evidence>
<evidence type="ECO:0000313" key="5">
    <source>
        <dbReference type="EMBL" id="KYG35184.1"/>
    </source>
</evidence>
<dbReference type="InterPro" id="IPR055398">
    <property type="entry name" value="Rossmann-like_BshC"/>
</dbReference>
<dbReference type="GO" id="GO:0016874">
    <property type="term" value="F:ligase activity"/>
    <property type="evidence" value="ECO:0007669"/>
    <property type="project" value="UniProtKB-UniRule"/>
</dbReference>
<dbReference type="HAMAP" id="MF_01867">
    <property type="entry name" value="BshC"/>
    <property type="match status" value="1"/>
</dbReference>
<dbReference type="InterPro" id="IPR055399">
    <property type="entry name" value="CC_BshC"/>
</dbReference>
<organism evidence="5 6">
    <name type="scientific">Alkalihalobacillus trypoxylicola</name>
    <dbReference type="NCBI Taxonomy" id="519424"/>
    <lineage>
        <taxon>Bacteria</taxon>
        <taxon>Bacillati</taxon>
        <taxon>Bacillota</taxon>
        <taxon>Bacilli</taxon>
        <taxon>Bacillales</taxon>
        <taxon>Bacillaceae</taxon>
        <taxon>Alkalihalobacillus</taxon>
    </lineage>
</organism>
<dbReference type="InterPro" id="IPR011199">
    <property type="entry name" value="Bacillithiol_biosynth_BshC"/>
</dbReference>
<comment type="function">
    <text evidence="2">Involved in bacillithiol (BSH) biosynthesis. May catalyze the last step of the pathway, the addition of cysteine to glucosamine malate (GlcN-Mal) to generate BSH.</text>
</comment>
<accession>A0A162FAY3</accession>
<comment type="similarity">
    <text evidence="2">Belongs to the BshC family.</text>
</comment>